<dbReference type="Proteomes" id="UP000075578">
    <property type="component" value="Unassembled WGS sequence"/>
</dbReference>
<sequence>MNKYYSYLKNERARDYSEKKASTDFVSHVIAKKVRSIYSGMPEYDRTPLVSLDKLSQKIGVGKIWVKDESYRFGLNSFKSLGGIYAIYRTLEEMAGRNISISEIFSTSFKEKVGDLTFSAATDGNHGLGVAWAAMKLGQKAVIYLPKETVPQRIEAIKKTGAKAVVIDGNYDDAVEKMARDGEKEGWQVISDTAWEGYQNIPTWIMQGYTVLFDEAMEKIKENDEGLPTHIILQAGVGSFSASGVGYFNSLYGKNRPISIIVEPEAASCFYESIEINDGKPHRAKGDLRTIMAGLSCGVPNPIAWDIHWDYSDIFVSCKDELSALSMRVLGNPLKGDKKIISGESGAIGLGVLMTIKDDLEIGKDSNVLLISTEGDTDPKGYLDVVWGGKLPLDIPIQ</sequence>
<dbReference type="GO" id="GO:0030170">
    <property type="term" value="F:pyridoxal phosphate binding"/>
    <property type="evidence" value="ECO:0007669"/>
    <property type="project" value="InterPro"/>
</dbReference>
<dbReference type="Pfam" id="PF00291">
    <property type="entry name" value="PALP"/>
    <property type="match status" value="1"/>
</dbReference>
<feature type="domain" description="Tryptophan synthase beta chain-like PALP" evidence="1">
    <location>
        <begin position="44"/>
        <end position="373"/>
    </location>
</feature>
<evidence type="ECO:0000313" key="3">
    <source>
        <dbReference type="Proteomes" id="UP000075578"/>
    </source>
</evidence>
<dbReference type="AlphaFoldDB" id="A0A150J3H8"/>
<dbReference type="GO" id="GO:0004795">
    <property type="term" value="F:threonine synthase activity"/>
    <property type="evidence" value="ECO:0007669"/>
    <property type="project" value="UniProtKB-EC"/>
</dbReference>
<evidence type="ECO:0000259" key="1">
    <source>
        <dbReference type="Pfam" id="PF00291"/>
    </source>
</evidence>
<dbReference type="PANTHER" id="PTHR42937:SF1">
    <property type="entry name" value="DIAMINOPROPIONATE AMMONIA-LYASE"/>
    <property type="match status" value="1"/>
</dbReference>
<keyword evidence="2" id="KW-0456">Lyase</keyword>
<dbReference type="InterPro" id="IPR001926">
    <property type="entry name" value="TrpB-like_PALP"/>
</dbReference>
<evidence type="ECO:0000313" key="2">
    <source>
        <dbReference type="EMBL" id="KYC51783.1"/>
    </source>
</evidence>
<comment type="caution">
    <text evidence="2">The sequence shown here is derived from an EMBL/GenBank/DDBJ whole genome shotgun (WGS) entry which is preliminary data.</text>
</comment>
<name>A0A150J3H8_9EURY</name>
<dbReference type="NCBIfam" id="TIGR01747">
    <property type="entry name" value="diampropi_NH3ly"/>
    <property type="match status" value="1"/>
</dbReference>
<proteinExistence type="predicted"/>
<dbReference type="EC" id="4.2.3.1" evidence="2"/>
<reference evidence="2 3" key="1">
    <citation type="journal article" date="2016" name="ISME J.">
        <title>Chasing the elusive Euryarchaeota class WSA2: genomes reveal a uniquely fastidious methyl-reducing methanogen.</title>
        <authorList>
            <person name="Nobu M.K."/>
            <person name="Narihiro T."/>
            <person name="Kuroda K."/>
            <person name="Mei R."/>
            <person name="Liu W.T."/>
        </authorList>
    </citation>
    <scope>NUCLEOTIDE SEQUENCE [LARGE SCALE GENOMIC DNA]</scope>
    <source>
        <strain evidence="2">U1lsi0528_Bin089</strain>
    </source>
</reference>
<dbReference type="PATRIC" id="fig|1705564.3.peg.1018"/>
<dbReference type="Gene3D" id="3.40.50.1100">
    <property type="match status" value="3"/>
</dbReference>
<dbReference type="GO" id="GO:0008838">
    <property type="term" value="F:diaminopropionate ammonia-lyase activity"/>
    <property type="evidence" value="ECO:0007669"/>
    <property type="project" value="InterPro"/>
</dbReference>
<dbReference type="NCBIfam" id="NF006058">
    <property type="entry name" value="PRK08206.1"/>
    <property type="match status" value="1"/>
</dbReference>
<dbReference type="InterPro" id="IPR010081">
    <property type="entry name" value="DiNH2opropionate_NH3_lyase"/>
</dbReference>
<dbReference type="PANTHER" id="PTHR42937">
    <property type="match status" value="1"/>
</dbReference>
<protein>
    <submittedName>
        <fullName evidence="2">Threonine synthase</fullName>
        <ecNumber evidence="2">4.2.3.1</ecNumber>
    </submittedName>
</protein>
<accession>A0A150J3H8</accession>
<organism evidence="2 3">
    <name type="scientific">Candidatus Methanofastidiosum methylothiophilum</name>
    <dbReference type="NCBI Taxonomy" id="1705564"/>
    <lineage>
        <taxon>Archaea</taxon>
        <taxon>Methanobacteriati</taxon>
        <taxon>Methanobacteriota</taxon>
        <taxon>Stenosarchaea group</taxon>
        <taxon>Candidatus Methanofastidiosia</taxon>
        <taxon>Candidatus Methanofastidiosales</taxon>
        <taxon>Candidatus Methanofastidiosaceae</taxon>
        <taxon>Candidatus Methanofastidiosum</taxon>
    </lineage>
</organism>
<dbReference type="SUPFAM" id="SSF53686">
    <property type="entry name" value="Tryptophan synthase beta subunit-like PLP-dependent enzymes"/>
    <property type="match status" value="1"/>
</dbReference>
<dbReference type="InterPro" id="IPR036052">
    <property type="entry name" value="TrpB-like_PALP_sf"/>
</dbReference>
<dbReference type="CDD" id="cd00640">
    <property type="entry name" value="Trp-synth-beta_II"/>
    <property type="match status" value="1"/>
</dbReference>
<gene>
    <name evidence="2" type="primary">thrC</name>
    <name evidence="2" type="ORF">AMQ74_00988</name>
</gene>
<dbReference type="EMBL" id="LNGD01000054">
    <property type="protein sequence ID" value="KYC51783.1"/>
    <property type="molecule type" value="Genomic_DNA"/>
</dbReference>